<evidence type="ECO:0000256" key="4">
    <source>
        <dbReference type="ARBA" id="ARBA00022960"/>
    </source>
</evidence>
<feature type="transmembrane region" description="Helical" evidence="8">
    <location>
        <begin position="436"/>
        <end position="454"/>
    </location>
</feature>
<feature type="transmembrane region" description="Helical" evidence="8">
    <location>
        <begin position="79"/>
        <end position="100"/>
    </location>
</feature>
<dbReference type="GO" id="GO:0015648">
    <property type="term" value="F:lipid-linked peptidoglycan transporter activity"/>
    <property type="evidence" value="ECO:0007669"/>
    <property type="project" value="TreeGrafter"/>
</dbReference>
<feature type="transmembrane region" description="Helical" evidence="8">
    <location>
        <begin position="7"/>
        <end position="26"/>
    </location>
</feature>
<dbReference type="AlphaFoldDB" id="A0A6I1MJU3"/>
<dbReference type="GO" id="GO:0008360">
    <property type="term" value="P:regulation of cell shape"/>
    <property type="evidence" value="ECO:0007669"/>
    <property type="project" value="UniProtKB-KW"/>
</dbReference>
<keyword evidence="6 8" id="KW-1133">Transmembrane helix</keyword>
<feature type="transmembrane region" description="Helical" evidence="8">
    <location>
        <begin position="152"/>
        <end position="170"/>
    </location>
</feature>
<sequence length="490" mass="55900">MNNKKAINQLSIMIFITIITQIFMLLKGSVIASKFGVSIELDAFNFANSITTVIYSFIGTGISTILIPNLVEDYRKKSINIFITVLYSISFFLLIIMFIFRKNIIQILSASTDSYFLLTCSNIFISTLISGFLNSLLGLVNAVLQYKGEFNRLKIISLVTIIIIFLSLLLGNNVDIYYYTIVILITTIISTIVHLYLLKRSGFRYSIDFNIKEPFFRKMIILFIPTVLSTGIYQISLIIDSVISSRLGVGQISILNYSNTIIGMINILFLGNISSFMYPRLINTCRGNKCQKKLSEYIILINTLMCFVVSLFFVLGKEAIKMLYERGNFTNDNTKIVYICAIIYILALPTNAIRDLIYKYFYINNDTYTPFKNSIIVSILNISISLILSKFIGIYGIVLGTVMTSYISLLCIIIRFKKKFTFKFDKMIFIKENLKIFIIALISSFSFIFIKSMISINNIILISILFTIGIFILWIALIKLMKSIVINIKL</sequence>
<evidence type="ECO:0008006" key="11">
    <source>
        <dbReference type="Google" id="ProtNLM"/>
    </source>
</evidence>
<evidence type="ECO:0000256" key="3">
    <source>
        <dbReference type="ARBA" id="ARBA00022692"/>
    </source>
</evidence>
<dbReference type="PANTHER" id="PTHR47019">
    <property type="entry name" value="LIPID II FLIPPASE MURJ"/>
    <property type="match status" value="1"/>
</dbReference>
<proteinExistence type="predicted"/>
<feature type="transmembrane region" description="Helical" evidence="8">
    <location>
        <begin position="460"/>
        <end position="480"/>
    </location>
</feature>
<dbReference type="InterPro" id="IPR051050">
    <property type="entry name" value="Lipid_II_flippase_MurJ/MviN"/>
</dbReference>
<dbReference type="EMBL" id="WHJC01000091">
    <property type="protein sequence ID" value="MPQ43655.1"/>
    <property type="molecule type" value="Genomic_DNA"/>
</dbReference>
<dbReference type="PANTHER" id="PTHR47019:SF1">
    <property type="entry name" value="LIPID II FLIPPASE MURJ"/>
    <property type="match status" value="1"/>
</dbReference>
<evidence type="ECO:0000256" key="1">
    <source>
        <dbReference type="ARBA" id="ARBA00004651"/>
    </source>
</evidence>
<dbReference type="InterPro" id="IPR004268">
    <property type="entry name" value="MurJ"/>
</dbReference>
<dbReference type="GO" id="GO:0009252">
    <property type="term" value="P:peptidoglycan biosynthetic process"/>
    <property type="evidence" value="ECO:0007669"/>
    <property type="project" value="UniProtKB-KW"/>
</dbReference>
<evidence type="ECO:0000256" key="7">
    <source>
        <dbReference type="ARBA" id="ARBA00023136"/>
    </source>
</evidence>
<keyword evidence="10" id="KW-1185">Reference proteome</keyword>
<feature type="transmembrane region" description="Helical" evidence="8">
    <location>
        <begin position="394"/>
        <end position="416"/>
    </location>
</feature>
<reference evidence="9 10" key="1">
    <citation type="submission" date="2019-10" db="EMBL/GenBank/DDBJ databases">
        <title>The Genome Sequence of Clostridium tarantellae Isolated from Fish Brain.</title>
        <authorList>
            <person name="Bano L."/>
            <person name="Kiel M."/>
            <person name="Sales G."/>
            <person name="Doxey A.C."/>
            <person name="Mansfield M.J."/>
            <person name="Schiavone M."/>
            <person name="Rossetto O."/>
            <person name="Pirazzini M."/>
            <person name="Dobrindt U."/>
            <person name="Montecucco C."/>
        </authorList>
    </citation>
    <scope>NUCLEOTIDE SEQUENCE [LARGE SCALE GENOMIC DNA]</scope>
    <source>
        <strain evidence="9 10">DSM 3997</strain>
    </source>
</reference>
<keyword evidence="7 8" id="KW-0472">Membrane</keyword>
<keyword evidence="4" id="KW-0133">Cell shape</keyword>
<feature type="transmembrane region" description="Helical" evidence="8">
    <location>
        <begin position="219"/>
        <end position="239"/>
    </location>
</feature>
<keyword evidence="3 8" id="KW-0812">Transmembrane</keyword>
<dbReference type="RefSeq" id="WP_152889371.1">
    <property type="nucleotide sequence ID" value="NZ_WHJC01000091.1"/>
</dbReference>
<dbReference type="Proteomes" id="UP000430345">
    <property type="component" value="Unassembled WGS sequence"/>
</dbReference>
<keyword evidence="2" id="KW-1003">Cell membrane</keyword>
<protein>
    <recommendedName>
        <fullName evidence="11">Oligosaccharide flippase family protein</fullName>
    </recommendedName>
</protein>
<evidence type="ECO:0000313" key="9">
    <source>
        <dbReference type="EMBL" id="MPQ43655.1"/>
    </source>
</evidence>
<dbReference type="GO" id="GO:0034204">
    <property type="term" value="P:lipid translocation"/>
    <property type="evidence" value="ECO:0007669"/>
    <property type="project" value="TreeGrafter"/>
</dbReference>
<organism evidence="9 10">
    <name type="scientific">Clostridium tarantellae</name>
    <dbReference type="NCBI Taxonomy" id="39493"/>
    <lineage>
        <taxon>Bacteria</taxon>
        <taxon>Bacillati</taxon>
        <taxon>Bacillota</taxon>
        <taxon>Clostridia</taxon>
        <taxon>Eubacteriales</taxon>
        <taxon>Clostridiaceae</taxon>
        <taxon>Clostridium</taxon>
    </lineage>
</organism>
<evidence type="ECO:0000256" key="5">
    <source>
        <dbReference type="ARBA" id="ARBA00022984"/>
    </source>
</evidence>
<feature type="transmembrane region" description="Helical" evidence="8">
    <location>
        <begin position="176"/>
        <end position="198"/>
    </location>
</feature>
<comment type="subcellular location">
    <subcellularLocation>
        <location evidence="1">Cell membrane</location>
        <topology evidence="1">Multi-pass membrane protein</topology>
    </subcellularLocation>
</comment>
<dbReference type="OrthoDB" id="9804143at2"/>
<dbReference type="GO" id="GO:0005886">
    <property type="term" value="C:plasma membrane"/>
    <property type="evidence" value="ECO:0007669"/>
    <property type="project" value="UniProtKB-SubCell"/>
</dbReference>
<feature type="transmembrane region" description="Helical" evidence="8">
    <location>
        <begin position="336"/>
        <end position="357"/>
    </location>
</feature>
<evidence type="ECO:0000313" key="10">
    <source>
        <dbReference type="Proteomes" id="UP000430345"/>
    </source>
</evidence>
<feature type="transmembrane region" description="Helical" evidence="8">
    <location>
        <begin position="46"/>
        <end position="67"/>
    </location>
</feature>
<feature type="transmembrane region" description="Helical" evidence="8">
    <location>
        <begin position="115"/>
        <end position="140"/>
    </location>
</feature>
<feature type="transmembrane region" description="Helical" evidence="8">
    <location>
        <begin position="297"/>
        <end position="316"/>
    </location>
</feature>
<feature type="transmembrane region" description="Helical" evidence="8">
    <location>
        <begin position="254"/>
        <end position="276"/>
    </location>
</feature>
<comment type="caution">
    <text evidence="9">The sequence shown here is derived from an EMBL/GenBank/DDBJ whole genome shotgun (WGS) entry which is preliminary data.</text>
</comment>
<feature type="transmembrane region" description="Helical" evidence="8">
    <location>
        <begin position="369"/>
        <end position="388"/>
    </location>
</feature>
<name>A0A6I1MJU3_9CLOT</name>
<evidence type="ECO:0000256" key="8">
    <source>
        <dbReference type="SAM" id="Phobius"/>
    </source>
</evidence>
<dbReference type="Pfam" id="PF03023">
    <property type="entry name" value="MurJ"/>
    <property type="match status" value="1"/>
</dbReference>
<gene>
    <name evidence="9" type="ORF">GBZ86_07780</name>
</gene>
<evidence type="ECO:0000256" key="2">
    <source>
        <dbReference type="ARBA" id="ARBA00022475"/>
    </source>
</evidence>
<accession>A0A6I1MJU3</accession>
<evidence type="ECO:0000256" key="6">
    <source>
        <dbReference type="ARBA" id="ARBA00022989"/>
    </source>
</evidence>
<keyword evidence="5" id="KW-0573">Peptidoglycan synthesis</keyword>